<evidence type="ECO:0000313" key="4">
    <source>
        <dbReference type="Proteomes" id="UP000252355"/>
    </source>
</evidence>
<proteinExistence type="predicted"/>
<dbReference type="AlphaFoldDB" id="A0A367ZR71"/>
<evidence type="ECO:0000256" key="1">
    <source>
        <dbReference type="SAM" id="Coils"/>
    </source>
</evidence>
<comment type="caution">
    <text evidence="3">The sequence shown here is derived from an EMBL/GenBank/DDBJ whole genome shotgun (WGS) entry which is preliminary data.</text>
</comment>
<keyword evidence="2" id="KW-0472">Membrane</keyword>
<sequence length="192" mass="21847">MKHLLNFEPPVKFRKGSSFMFQTILCLLYALPVVMGLVVAFNYLHLESLIAQTTEAMDALEKRHALFARQMAEARGEIGDLKADEERLVSYHRLLAGLSFSWTRLLGVLEGILPEGVRLVRIRIRPQSVVKIFLEGQATELGQVTDLLRKFYALDRFVAPRLSRHTREETPNGPLVGFTLDVDYLPKLEVQP</sequence>
<keyword evidence="2" id="KW-0812">Transmembrane</keyword>
<dbReference type="Proteomes" id="UP000252355">
    <property type="component" value="Unassembled WGS sequence"/>
</dbReference>
<dbReference type="EMBL" id="QOQW01000006">
    <property type="protein sequence ID" value="RCK80540.1"/>
    <property type="molecule type" value="Genomic_DNA"/>
</dbReference>
<dbReference type="PANTHER" id="PTHR40278:SF1">
    <property type="entry name" value="DNA UTILIZATION PROTEIN HOFN"/>
    <property type="match status" value="1"/>
</dbReference>
<dbReference type="InterPro" id="IPR052534">
    <property type="entry name" value="Extracell_DNA_Util/SecSys_Comp"/>
</dbReference>
<gene>
    <name evidence="3" type="ORF">OZSIB_3286</name>
</gene>
<name>A0A367ZR71_9BACT</name>
<dbReference type="InterPro" id="IPR007813">
    <property type="entry name" value="PilN"/>
</dbReference>
<evidence type="ECO:0000256" key="2">
    <source>
        <dbReference type="SAM" id="Phobius"/>
    </source>
</evidence>
<dbReference type="Pfam" id="PF05137">
    <property type="entry name" value="PilN"/>
    <property type="match status" value="1"/>
</dbReference>
<protein>
    <recommendedName>
        <fullName evidence="5">Type IV pilus biogenesis protein PilN</fullName>
    </recommendedName>
</protein>
<evidence type="ECO:0000313" key="3">
    <source>
        <dbReference type="EMBL" id="RCK80540.1"/>
    </source>
</evidence>
<dbReference type="PANTHER" id="PTHR40278">
    <property type="entry name" value="DNA UTILIZATION PROTEIN HOFN"/>
    <property type="match status" value="1"/>
</dbReference>
<reference evidence="3 4" key="1">
    <citation type="submission" date="2018-05" db="EMBL/GenBank/DDBJ databases">
        <title>A metagenomic window into the 2 km-deep terrestrial subsurface aquifer revealed taxonomically and functionally diverse microbial community comprising novel uncultured bacterial lineages.</title>
        <authorList>
            <person name="Kadnikov V.V."/>
            <person name="Mardanov A.V."/>
            <person name="Beletsky A.V."/>
            <person name="Banks D."/>
            <person name="Pimenov N.V."/>
            <person name="Frank Y.A."/>
            <person name="Karnachuk O.V."/>
            <person name="Ravin N.V."/>
        </authorList>
    </citation>
    <scope>NUCLEOTIDE SEQUENCE [LARGE SCALE GENOMIC DNA]</scope>
    <source>
        <strain evidence="3">BY5</strain>
    </source>
</reference>
<keyword evidence="2" id="KW-1133">Transmembrane helix</keyword>
<organism evidence="3 4">
    <name type="scientific">Candidatus Ozemobacter sibiricus</name>
    <dbReference type="NCBI Taxonomy" id="2268124"/>
    <lineage>
        <taxon>Bacteria</taxon>
        <taxon>Candidatus Ozemobacteria</taxon>
        <taxon>Candidatus Ozemobacterales</taxon>
        <taxon>Candidatus Ozemobacteraceae</taxon>
        <taxon>Candidatus Ozemobacter</taxon>
    </lineage>
</organism>
<keyword evidence="1" id="KW-0175">Coiled coil</keyword>
<feature type="coiled-coil region" evidence="1">
    <location>
        <begin position="43"/>
        <end position="77"/>
    </location>
</feature>
<accession>A0A367ZR71</accession>
<evidence type="ECO:0008006" key="5">
    <source>
        <dbReference type="Google" id="ProtNLM"/>
    </source>
</evidence>
<feature type="transmembrane region" description="Helical" evidence="2">
    <location>
        <begin position="20"/>
        <end position="44"/>
    </location>
</feature>